<dbReference type="EMBL" id="GBRH01268311">
    <property type="protein sequence ID" value="JAD29584.1"/>
    <property type="molecule type" value="Transcribed_RNA"/>
</dbReference>
<sequence>MLGFEFFCILICVCASITFQFE</sequence>
<dbReference type="AlphaFoldDB" id="A0A0A8YRS5"/>
<organism evidence="1">
    <name type="scientific">Arundo donax</name>
    <name type="common">Giant reed</name>
    <name type="synonym">Donax arundinaceus</name>
    <dbReference type="NCBI Taxonomy" id="35708"/>
    <lineage>
        <taxon>Eukaryota</taxon>
        <taxon>Viridiplantae</taxon>
        <taxon>Streptophyta</taxon>
        <taxon>Embryophyta</taxon>
        <taxon>Tracheophyta</taxon>
        <taxon>Spermatophyta</taxon>
        <taxon>Magnoliopsida</taxon>
        <taxon>Liliopsida</taxon>
        <taxon>Poales</taxon>
        <taxon>Poaceae</taxon>
        <taxon>PACMAD clade</taxon>
        <taxon>Arundinoideae</taxon>
        <taxon>Arundineae</taxon>
        <taxon>Arundo</taxon>
    </lineage>
</organism>
<accession>A0A0A8YRS5</accession>
<proteinExistence type="predicted"/>
<evidence type="ECO:0000313" key="1">
    <source>
        <dbReference type="EMBL" id="JAD29584.1"/>
    </source>
</evidence>
<reference evidence="1" key="2">
    <citation type="journal article" date="2015" name="Data Brief">
        <title>Shoot transcriptome of the giant reed, Arundo donax.</title>
        <authorList>
            <person name="Barrero R.A."/>
            <person name="Guerrero F.D."/>
            <person name="Moolhuijzen P."/>
            <person name="Goolsby J.A."/>
            <person name="Tidwell J."/>
            <person name="Bellgard S.E."/>
            <person name="Bellgard M.I."/>
        </authorList>
    </citation>
    <scope>NUCLEOTIDE SEQUENCE</scope>
    <source>
        <tissue evidence="1">Shoot tissue taken approximately 20 cm above the soil surface</tissue>
    </source>
</reference>
<name>A0A0A8YRS5_ARUDO</name>
<protein>
    <submittedName>
        <fullName evidence="1">Uncharacterized protein</fullName>
    </submittedName>
</protein>
<reference evidence="1" key="1">
    <citation type="submission" date="2014-09" db="EMBL/GenBank/DDBJ databases">
        <authorList>
            <person name="Magalhaes I.L.F."/>
            <person name="Oliveira U."/>
            <person name="Santos F.R."/>
            <person name="Vidigal T.H.D.A."/>
            <person name="Brescovit A.D."/>
            <person name="Santos A.J."/>
        </authorList>
    </citation>
    <scope>NUCLEOTIDE SEQUENCE</scope>
    <source>
        <tissue evidence="1">Shoot tissue taken approximately 20 cm above the soil surface</tissue>
    </source>
</reference>